<dbReference type="PANTHER" id="PTHR11620">
    <property type="entry name" value="60S RIBOSOMAL PROTEIN L23A"/>
    <property type="match status" value="1"/>
</dbReference>
<dbReference type="GO" id="GO:0006412">
    <property type="term" value="P:translation"/>
    <property type="evidence" value="ECO:0007669"/>
    <property type="project" value="InterPro"/>
</dbReference>
<reference evidence="2" key="1">
    <citation type="submission" date="2022-04" db="EMBL/GenBank/DDBJ databases">
        <title>A functionally conserved STORR gene fusion in Papaver species that diverged 16.8 million years ago.</title>
        <authorList>
            <person name="Catania T."/>
        </authorList>
    </citation>
    <scope>NUCLEOTIDE SEQUENCE</scope>
    <source>
        <strain evidence="2">S-188037</strain>
    </source>
</reference>
<dbReference type="AlphaFoldDB" id="A0AAD4X3N4"/>
<dbReference type="Pfam" id="PF03939">
    <property type="entry name" value="Ribosomal_L23eN"/>
    <property type="match status" value="1"/>
</dbReference>
<gene>
    <name evidence="2" type="ORF">MKW98_002228</name>
</gene>
<name>A0AAD4X3N4_9MAGN</name>
<dbReference type="GO" id="GO:0003735">
    <property type="term" value="F:structural constituent of ribosome"/>
    <property type="evidence" value="ECO:0007669"/>
    <property type="project" value="InterPro"/>
</dbReference>
<dbReference type="Gene3D" id="3.30.70.330">
    <property type="match status" value="1"/>
</dbReference>
<dbReference type="InterPro" id="IPR012677">
    <property type="entry name" value="Nucleotide-bd_a/b_plait_sf"/>
</dbReference>
<evidence type="ECO:0000313" key="2">
    <source>
        <dbReference type="EMBL" id="KAI3832682.1"/>
    </source>
</evidence>
<organism evidence="2 3">
    <name type="scientific">Papaver atlanticum</name>
    <dbReference type="NCBI Taxonomy" id="357466"/>
    <lineage>
        <taxon>Eukaryota</taxon>
        <taxon>Viridiplantae</taxon>
        <taxon>Streptophyta</taxon>
        <taxon>Embryophyta</taxon>
        <taxon>Tracheophyta</taxon>
        <taxon>Spermatophyta</taxon>
        <taxon>Magnoliopsida</taxon>
        <taxon>Ranunculales</taxon>
        <taxon>Papaveraceae</taxon>
        <taxon>Papaveroideae</taxon>
        <taxon>Papaver</taxon>
    </lineage>
</organism>
<accession>A0AAD4X3N4</accession>
<dbReference type="InterPro" id="IPR005633">
    <property type="entry name" value="Ribosomal_uL23_N"/>
</dbReference>
<comment type="caution">
    <text evidence="2">The sequence shown here is derived from an EMBL/GenBank/DDBJ whole genome shotgun (WGS) entry which is preliminary data.</text>
</comment>
<protein>
    <recommendedName>
        <fullName evidence="1">Large ribosomal subunit protein uL23 N-terminal domain-containing protein</fullName>
    </recommendedName>
</protein>
<keyword evidence="3" id="KW-1185">Reference proteome</keyword>
<evidence type="ECO:0000313" key="3">
    <source>
        <dbReference type="Proteomes" id="UP001202328"/>
    </source>
</evidence>
<dbReference type="GO" id="GO:0005840">
    <property type="term" value="C:ribosome"/>
    <property type="evidence" value="ECO:0007669"/>
    <property type="project" value="InterPro"/>
</dbReference>
<dbReference type="EMBL" id="JAJJMB010017986">
    <property type="protein sequence ID" value="KAI3832682.1"/>
    <property type="molecule type" value="Genomic_DNA"/>
</dbReference>
<evidence type="ECO:0000259" key="1">
    <source>
        <dbReference type="Pfam" id="PF03939"/>
    </source>
</evidence>
<proteinExistence type="predicted"/>
<dbReference type="InterPro" id="IPR013025">
    <property type="entry name" value="Ribosomal_uL23-like"/>
</dbReference>
<sequence length="122" mass="14077">MEPVVDYTFTKKADPKVLANKAAKDVKAGASTIKKKAKKICTSITFHRPKTLQKARNPKYPCISALPRNKLDHYQILKYPLTTESARLKTTRRRKSRMLSRRYRFTLCPDYLLRNYSGLGIS</sequence>
<feature type="domain" description="Large ribosomal subunit protein uL23 N-terminal" evidence="1">
    <location>
        <begin position="19"/>
        <end position="65"/>
    </location>
</feature>
<dbReference type="Proteomes" id="UP001202328">
    <property type="component" value="Unassembled WGS sequence"/>
</dbReference>